<dbReference type="GO" id="GO:0046983">
    <property type="term" value="F:protein dimerization activity"/>
    <property type="evidence" value="ECO:0007669"/>
    <property type="project" value="InterPro"/>
</dbReference>
<dbReference type="GO" id="GO:0043937">
    <property type="term" value="P:regulation of sporulation"/>
    <property type="evidence" value="ECO:0007669"/>
    <property type="project" value="InterPro"/>
</dbReference>
<dbReference type="Pfam" id="PF09388">
    <property type="entry name" value="SpoOE-like"/>
    <property type="match status" value="1"/>
</dbReference>
<reference evidence="1 2" key="1">
    <citation type="submission" date="2018-06" db="EMBL/GenBank/DDBJ databases">
        <title>Genomic Encyclopedia of Type Strains, Phase I: the one thousand microbial genomes (KMG-I) project.</title>
        <authorList>
            <person name="Kyrpides N."/>
        </authorList>
    </citation>
    <scope>NUCLEOTIDE SEQUENCE [LARGE SCALE GENOMIC DNA]</scope>
    <source>
        <strain evidence="1 2">DSM 19573</strain>
    </source>
</reference>
<gene>
    <name evidence="1" type="ORF">LY28_02079</name>
</gene>
<evidence type="ECO:0000313" key="2">
    <source>
        <dbReference type="Proteomes" id="UP000248132"/>
    </source>
</evidence>
<dbReference type="Gene3D" id="4.10.280.10">
    <property type="entry name" value="Helix-loop-helix DNA-binding domain"/>
    <property type="match status" value="1"/>
</dbReference>
<dbReference type="AlphaFoldDB" id="A0A318XN78"/>
<name>A0A318XN78_9FIRM</name>
<proteinExistence type="predicted"/>
<dbReference type="InterPro" id="IPR036638">
    <property type="entry name" value="HLH_DNA-bd_sf"/>
</dbReference>
<dbReference type="SUPFAM" id="SSF140500">
    <property type="entry name" value="BAS1536-like"/>
    <property type="match status" value="1"/>
</dbReference>
<keyword evidence="2" id="KW-1185">Reference proteome</keyword>
<dbReference type="InterPro" id="IPR037208">
    <property type="entry name" value="Spo0E-like_sf"/>
</dbReference>
<organism evidence="1 2">
    <name type="scientific">Ruminiclostridium sufflavum DSM 19573</name>
    <dbReference type="NCBI Taxonomy" id="1121337"/>
    <lineage>
        <taxon>Bacteria</taxon>
        <taxon>Bacillati</taxon>
        <taxon>Bacillota</taxon>
        <taxon>Clostridia</taxon>
        <taxon>Eubacteriales</taxon>
        <taxon>Oscillospiraceae</taxon>
        <taxon>Ruminiclostridium</taxon>
    </lineage>
</organism>
<dbReference type="InterPro" id="IPR018540">
    <property type="entry name" value="Spo0E-like"/>
</dbReference>
<evidence type="ECO:0000313" key="1">
    <source>
        <dbReference type="EMBL" id="PYG87411.1"/>
    </source>
</evidence>
<sequence>MENKNVMLNKEVELLKNELYYLLENEPWAKHDILILSKRLDSLILEFYNFD</sequence>
<dbReference type="RefSeq" id="WP_110462111.1">
    <property type="nucleotide sequence ID" value="NZ_QKMR01000011.1"/>
</dbReference>
<accession>A0A318XN78</accession>
<comment type="caution">
    <text evidence="1">The sequence shown here is derived from an EMBL/GenBank/DDBJ whole genome shotgun (WGS) entry which is preliminary data.</text>
</comment>
<dbReference type="EMBL" id="QKMR01000011">
    <property type="protein sequence ID" value="PYG87411.1"/>
    <property type="molecule type" value="Genomic_DNA"/>
</dbReference>
<protein>
    <submittedName>
        <fullName evidence="1">Spo0E like sporulation regulatory protein</fullName>
    </submittedName>
</protein>
<dbReference type="Proteomes" id="UP000248132">
    <property type="component" value="Unassembled WGS sequence"/>
</dbReference>